<keyword evidence="1" id="KW-0378">Hydrolase</keyword>
<reference evidence="1 2" key="1">
    <citation type="submission" date="2018-08" db="EMBL/GenBank/DDBJ databases">
        <title>Recombination of ecologically and evolutionarily significant loci maintains genetic cohesion in the Pseudomonas syringae species complex.</title>
        <authorList>
            <person name="Dillon M."/>
            <person name="Thakur S."/>
            <person name="Almeida R.N.D."/>
            <person name="Weir B.S."/>
            <person name="Guttman D.S."/>
        </authorList>
    </citation>
    <scope>NUCLEOTIDE SEQUENCE [LARGE SCALE GENOMIC DNA]</scope>
    <source>
        <strain evidence="1 2">ICMP 4324</strain>
    </source>
</reference>
<name>A0A3M3G221_PSESG</name>
<dbReference type="SUPFAM" id="SSF56784">
    <property type="entry name" value="HAD-like"/>
    <property type="match status" value="1"/>
</dbReference>
<dbReference type="GO" id="GO:0000287">
    <property type="term" value="F:magnesium ion binding"/>
    <property type="evidence" value="ECO:0007669"/>
    <property type="project" value="TreeGrafter"/>
</dbReference>
<evidence type="ECO:0000313" key="1">
    <source>
        <dbReference type="EMBL" id="RMM67509.1"/>
    </source>
</evidence>
<proteinExistence type="predicted"/>
<evidence type="ECO:0000313" key="2">
    <source>
        <dbReference type="Proteomes" id="UP000276829"/>
    </source>
</evidence>
<dbReference type="EMBL" id="RBON01000182">
    <property type="protein sequence ID" value="RMM67509.1"/>
    <property type="molecule type" value="Genomic_DNA"/>
</dbReference>
<dbReference type="GO" id="GO:0005737">
    <property type="term" value="C:cytoplasm"/>
    <property type="evidence" value="ECO:0007669"/>
    <property type="project" value="TreeGrafter"/>
</dbReference>
<dbReference type="Pfam" id="PF12710">
    <property type="entry name" value="HAD"/>
    <property type="match status" value="1"/>
</dbReference>
<dbReference type="GO" id="GO:0006564">
    <property type="term" value="P:L-serine biosynthetic process"/>
    <property type="evidence" value="ECO:0007669"/>
    <property type="project" value="TreeGrafter"/>
</dbReference>
<comment type="caution">
    <text evidence="1">The sequence shown here is derived from an EMBL/GenBank/DDBJ whole genome shotgun (WGS) entry which is preliminary data.</text>
</comment>
<dbReference type="InterPro" id="IPR023214">
    <property type="entry name" value="HAD_sf"/>
</dbReference>
<protein>
    <submittedName>
        <fullName evidence="1">HAD family hydrolase</fullName>
    </submittedName>
</protein>
<dbReference type="Gene3D" id="3.40.50.1000">
    <property type="entry name" value="HAD superfamily/HAD-like"/>
    <property type="match status" value="1"/>
</dbReference>
<accession>A0A3M3G221</accession>
<dbReference type="InterPro" id="IPR006385">
    <property type="entry name" value="HAD_hydro_SerB1"/>
</dbReference>
<dbReference type="RefSeq" id="WP_054088841.1">
    <property type="nucleotide sequence ID" value="NZ_RBON01000182.1"/>
</dbReference>
<dbReference type="Proteomes" id="UP000276829">
    <property type="component" value="Unassembled WGS sequence"/>
</dbReference>
<dbReference type="AlphaFoldDB" id="A0A3M3G221"/>
<dbReference type="PANTHER" id="PTHR43344:SF14">
    <property type="entry name" value="HAD-IB FAMILY HYDROLASE"/>
    <property type="match status" value="1"/>
</dbReference>
<dbReference type="PANTHER" id="PTHR43344">
    <property type="entry name" value="PHOSPHOSERINE PHOSPHATASE"/>
    <property type="match status" value="1"/>
</dbReference>
<dbReference type="NCBIfam" id="TIGR01488">
    <property type="entry name" value="HAD-SF-IB"/>
    <property type="match status" value="1"/>
</dbReference>
<dbReference type="InterPro" id="IPR050582">
    <property type="entry name" value="HAD-like_SerB"/>
</dbReference>
<dbReference type="InterPro" id="IPR036412">
    <property type="entry name" value="HAD-like_sf"/>
</dbReference>
<dbReference type="Gene3D" id="1.20.1440.100">
    <property type="entry name" value="SG protein - dephosphorylation function"/>
    <property type="match status" value="1"/>
</dbReference>
<organism evidence="1 2">
    <name type="scientific">Pseudomonas savastanoi pv. glycinea</name>
    <name type="common">Pseudomonas syringae pv. glycinea</name>
    <dbReference type="NCBI Taxonomy" id="318"/>
    <lineage>
        <taxon>Bacteria</taxon>
        <taxon>Pseudomonadati</taxon>
        <taxon>Pseudomonadota</taxon>
        <taxon>Gammaproteobacteria</taxon>
        <taxon>Pseudomonadales</taxon>
        <taxon>Pseudomonadaceae</taxon>
        <taxon>Pseudomonas</taxon>
    </lineage>
</organism>
<dbReference type="NCBIfam" id="TIGR01490">
    <property type="entry name" value="HAD-SF-IB-hyp1"/>
    <property type="match status" value="1"/>
</dbReference>
<sequence length="255" mass="28585">MIEPDLETVEPDIEPVEPDIEPVGPDLEIEVEQRLLAVFDFDGTITRHDSFVPFLKFAFGQRAFSVRMARLVLPSIGYLAKRVTRDELKGRLIKAFLSGVEVQWLQQKAEAFCQSHWSRLMRPAALESIAAEIDKGAIVTLCSASPAMVLQPFADRLKVELIGTNLEVIDGKLTGLIEGSNCRCDSKVARLESVYGPLTQFRVRAWGDTRGDHELLAAAQDAHWRLFHPTWRRGRYKGPVNAKLHNPDGKDGPTR</sequence>
<gene>
    <name evidence="1" type="ORF">ALQ73_04118</name>
</gene>
<dbReference type="GO" id="GO:0036424">
    <property type="term" value="F:L-phosphoserine phosphatase activity"/>
    <property type="evidence" value="ECO:0007669"/>
    <property type="project" value="TreeGrafter"/>
</dbReference>